<evidence type="ECO:0000256" key="2">
    <source>
        <dbReference type="ARBA" id="ARBA00022525"/>
    </source>
</evidence>
<feature type="region of interest" description="Disordered" evidence="5">
    <location>
        <begin position="132"/>
        <end position="192"/>
    </location>
</feature>
<keyword evidence="2" id="KW-0964">Secreted</keyword>
<evidence type="ECO:0000256" key="1">
    <source>
        <dbReference type="ARBA" id="ARBA00022512"/>
    </source>
</evidence>
<protein>
    <submittedName>
        <fullName evidence="9">PT domain-containing protein</fullName>
    </submittedName>
</protein>
<dbReference type="Proteomes" id="UP001595993">
    <property type="component" value="Unassembled WGS sequence"/>
</dbReference>
<dbReference type="RefSeq" id="WP_381195063.1">
    <property type="nucleotide sequence ID" value="NZ_JBHSFE010000011.1"/>
</dbReference>
<evidence type="ECO:0000313" key="9">
    <source>
        <dbReference type="EMBL" id="MFC4608927.1"/>
    </source>
</evidence>
<dbReference type="EMBL" id="JBHSFE010000011">
    <property type="protein sequence ID" value="MFC4608927.1"/>
    <property type="molecule type" value="Genomic_DNA"/>
</dbReference>
<keyword evidence="3 7" id="KW-0732">Signal</keyword>
<reference evidence="10" key="1">
    <citation type="journal article" date="2019" name="Int. J. Syst. Evol. Microbiol.">
        <title>The Global Catalogue of Microorganisms (GCM) 10K type strain sequencing project: providing services to taxonomists for standard genome sequencing and annotation.</title>
        <authorList>
            <consortium name="The Broad Institute Genomics Platform"/>
            <consortium name="The Broad Institute Genome Sequencing Center for Infectious Disease"/>
            <person name="Wu L."/>
            <person name="Ma J."/>
        </authorList>
    </citation>
    <scope>NUCLEOTIDE SEQUENCE [LARGE SCALE GENOMIC DNA]</scope>
    <source>
        <strain evidence="10">CGMCC 4.7139</strain>
    </source>
</reference>
<organism evidence="9 10">
    <name type="scientific">Streptomyces maoxianensis</name>
    <dbReference type="NCBI Taxonomy" id="1459942"/>
    <lineage>
        <taxon>Bacteria</taxon>
        <taxon>Bacillati</taxon>
        <taxon>Actinomycetota</taxon>
        <taxon>Actinomycetes</taxon>
        <taxon>Kitasatosporales</taxon>
        <taxon>Streptomycetaceae</taxon>
        <taxon>Streptomyces</taxon>
    </lineage>
</organism>
<evidence type="ECO:0000256" key="5">
    <source>
        <dbReference type="SAM" id="MobiDB-lite"/>
    </source>
</evidence>
<evidence type="ECO:0000256" key="7">
    <source>
        <dbReference type="SAM" id="SignalP"/>
    </source>
</evidence>
<evidence type="ECO:0000313" key="10">
    <source>
        <dbReference type="Proteomes" id="UP001595993"/>
    </source>
</evidence>
<feature type="chain" id="PRO_5045337928" evidence="7">
    <location>
        <begin position="27"/>
        <end position="224"/>
    </location>
</feature>
<keyword evidence="6" id="KW-0472">Membrane</keyword>
<keyword evidence="4" id="KW-0572">Peptidoglycan-anchor</keyword>
<feature type="domain" description="Gram-positive cocci surface proteins LPxTG" evidence="8">
    <location>
        <begin position="188"/>
        <end position="224"/>
    </location>
</feature>
<feature type="signal peptide" evidence="7">
    <location>
        <begin position="1"/>
        <end position="26"/>
    </location>
</feature>
<evidence type="ECO:0000256" key="4">
    <source>
        <dbReference type="ARBA" id="ARBA00023088"/>
    </source>
</evidence>
<gene>
    <name evidence="9" type="ORF">ACFO9E_14025</name>
</gene>
<keyword evidence="6" id="KW-0812">Transmembrane</keyword>
<keyword evidence="6" id="KW-1133">Transmembrane helix</keyword>
<feature type="compositionally biased region" description="Basic and acidic residues" evidence="5">
    <location>
        <begin position="147"/>
        <end position="157"/>
    </location>
</feature>
<sequence>MRTFTITGALVAAAALSLSAAPSALATPPGDNGTVKIHDAKTGEELRKNEPHVCSFYLDAFGFDGGQEVDWKIVEMPPTGTKGTVADTGSLTLDGEGHGRTDDKTLPDGHYKLVWNFDGEHGEAKHKVFWTDCEDDGKPSEQPTGKPSDKPSDKPSEEPSGEPTAKPTSSPSTAPTAAPSPSSAAGDLAETGSSAPIGAISAVAAALVGAGGYLIARRRKAQQH</sequence>
<accession>A0ABV9G4Q0</accession>
<feature type="compositionally biased region" description="Basic and acidic residues" evidence="5">
    <location>
        <begin position="95"/>
        <end position="105"/>
    </location>
</feature>
<feature type="transmembrane region" description="Helical" evidence="6">
    <location>
        <begin position="197"/>
        <end position="216"/>
    </location>
</feature>
<evidence type="ECO:0000259" key="8">
    <source>
        <dbReference type="PROSITE" id="PS50847"/>
    </source>
</evidence>
<dbReference type="NCBIfam" id="TIGR01167">
    <property type="entry name" value="LPXTG_anchor"/>
    <property type="match status" value="1"/>
</dbReference>
<feature type="compositionally biased region" description="Low complexity" evidence="5">
    <location>
        <begin position="163"/>
        <end position="185"/>
    </location>
</feature>
<evidence type="ECO:0000256" key="3">
    <source>
        <dbReference type="ARBA" id="ARBA00022729"/>
    </source>
</evidence>
<proteinExistence type="predicted"/>
<evidence type="ECO:0000256" key="6">
    <source>
        <dbReference type="SAM" id="Phobius"/>
    </source>
</evidence>
<comment type="caution">
    <text evidence="9">The sequence shown here is derived from an EMBL/GenBank/DDBJ whole genome shotgun (WGS) entry which is preliminary data.</text>
</comment>
<keyword evidence="1" id="KW-0134">Cell wall</keyword>
<keyword evidence="10" id="KW-1185">Reference proteome</keyword>
<dbReference type="InterPro" id="IPR019931">
    <property type="entry name" value="LPXTG_anchor"/>
</dbReference>
<name>A0ABV9G4Q0_9ACTN</name>
<dbReference type="PROSITE" id="PS50847">
    <property type="entry name" value="GRAM_POS_ANCHORING"/>
    <property type="match status" value="1"/>
</dbReference>
<feature type="region of interest" description="Disordered" evidence="5">
    <location>
        <begin position="80"/>
        <end position="105"/>
    </location>
</feature>